<dbReference type="EMBL" id="CAJJDM010000099">
    <property type="protein sequence ID" value="CAD8094424.1"/>
    <property type="molecule type" value="Genomic_DNA"/>
</dbReference>
<evidence type="ECO:0000313" key="1">
    <source>
        <dbReference type="EMBL" id="CAD8094424.1"/>
    </source>
</evidence>
<proteinExistence type="predicted"/>
<protein>
    <submittedName>
        <fullName evidence="1">Uncharacterized protein</fullName>
    </submittedName>
</protein>
<dbReference type="AlphaFoldDB" id="A0A8S1P1J5"/>
<keyword evidence="2" id="KW-1185">Reference proteome</keyword>
<gene>
    <name evidence="1" type="ORF">PPRIM_AZ9-3.1.T0960012</name>
</gene>
<reference evidence="1" key="1">
    <citation type="submission" date="2021-01" db="EMBL/GenBank/DDBJ databases">
        <authorList>
            <consortium name="Genoscope - CEA"/>
            <person name="William W."/>
        </authorList>
    </citation>
    <scope>NUCLEOTIDE SEQUENCE</scope>
</reference>
<name>A0A8S1P1J5_PARPR</name>
<evidence type="ECO:0000313" key="2">
    <source>
        <dbReference type="Proteomes" id="UP000688137"/>
    </source>
</evidence>
<sequence length="92" mass="11318">MKAGYLKENFRETFWKKTYFQTFQRKQQCLDRSFGTIRTCKGDLMIQQEICLQYQIQLMRMQYIQDIMALQMDQINNIQQKIIRIMFNMDLT</sequence>
<comment type="caution">
    <text evidence="1">The sequence shown here is derived from an EMBL/GenBank/DDBJ whole genome shotgun (WGS) entry which is preliminary data.</text>
</comment>
<organism evidence="1 2">
    <name type="scientific">Paramecium primaurelia</name>
    <dbReference type="NCBI Taxonomy" id="5886"/>
    <lineage>
        <taxon>Eukaryota</taxon>
        <taxon>Sar</taxon>
        <taxon>Alveolata</taxon>
        <taxon>Ciliophora</taxon>
        <taxon>Intramacronucleata</taxon>
        <taxon>Oligohymenophorea</taxon>
        <taxon>Peniculida</taxon>
        <taxon>Parameciidae</taxon>
        <taxon>Paramecium</taxon>
    </lineage>
</organism>
<accession>A0A8S1P1J5</accession>
<dbReference type="Proteomes" id="UP000688137">
    <property type="component" value="Unassembled WGS sequence"/>
</dbReference>